<keyword evidence="2" id="KW-0677">Repeat</keyword>
<evidence type="ECO:0000256" key="1">
    <source>
        <dbReference type="ARBA" id="ARBA00004123"/>
    </source>
</evidence>
<dbReference type="InterPro" id="IPR009057">
    <property type="entry name" value="Homeodomain-like_sf"/>
</dbReference>
<keyword evidence="10" id="KW-1185">Reference proteome</keyword>
<proteinExistence type="predicted"/>
<dbReference type="PROSITE" id="PS51294">
    <property type="entry name" value="HTH_MYB"/>
    <property type="match status" value="2"/>
</dbReference>
<dbReference type="GO" id="GO:0043565">
    <property type="term" value="F:sequence-specific DNA binding"/>
    <property type="evidence" value="ECO:0007669"/>
    <property type="project" value="InterPro"/>
</dbReference>
<accession>A0AAN7RCJ4</accession>
<dbReference type="PROSITE" id="PS50090">
    <property type="entry name" value="MYB_LIKE"/>
    <property type="match status" value="2"/>
</dbReference>
<evidence type="ECO:0000256" key="3">
    <source>
        <dbReference type="ARBA" id="ARBA00023015"/>
    </source>
</evidence>
<keyword evidence="6" id="KW-0539">Nucleus</keyword>
<comment type="subcellular location">
    <subcellularLocation>
        <location evidence="1">Nucleus</location>
    </subcellularLocation>
</comment>
<keyword evidence="3" id="KW-0805">Transcription regulation</keyword>
<dbReference type="SMART" id="SM00717">
    <property type="entry name" value="SANT"/>
    <property type="match status" value="2"/>
</dbReference>
<sequence>MIYTLIRQLIQIIRCRGYRIQGSCMDAHVSHFGPAMSDASEEGELLEVKKGPWTVEEDARLMNYVSVNGEGRWNSVARFAGLKRTGKSCRLRWLNYLRPDLRRGNITLQEQLLILELYSRWGNRWSKIAQHLPGRTDNEIKNYWRTRVQKQARQMKCDVNSKRFRDTMHNVWMPRLRERIESLSAQPGDATDPVSKPSGNPAVYRPVQSGSSVFYSSFSSENSMASSDSYADNSLTSDGSCITEGPNYQWPENWLDLPGGQEYESSYWADEMDRMVENLWNDESIWALQKQLFDD</sequence>
<keyword evidence="5" id="KW-0804">Transcription</keyword>
<evidence type="ECO:0000313" key="10">
    <source>
        <dbReference type="Proteomes" id="UP001346149"/>
    </source>
</evidence>
<dbReference type="AlphaFoldDB" id="A0AAN7RCJ4"/>
<dbReference type="FunFam" id="1.10.10.60:FF:000011">
    <property type="entry name" value="Myb transcription factor"/>
    <property type="match status" value="1"/>
</dbReference>
<reference evidence="9 10" key="1">
    <citation type="journal article" date="2023" name="Hortic Res">
        <title>Pangenome of water caltrop reveals structural variations and asymmetric subgenome divergence after allopolyploidization.</title>
        <authorList>
            <person name="Zhang X."/>
            <person name="Chen Y."/>
            <person name="Wang L."/>
            <person name="Yuan Y."/>
            <person name="Fang M."/>
            <person name="Shi L."/>
            <person name="Lu R."/>
            <person name="Comes H.P."/>
            <person name="Ma Y."/>
            <person name="Chen Y."/>
            <person name="Huang G."/>
            <person name="Zhou Y."/>
            <person name="Zheng Z."/>
            <person name="Qiu Y."/>
        </authorList>
    </citation>
    <scope>NUCLEOTIDE SEQUENCE [LARGE SCALE GENOMIC DNA]</scope>
    <source>
        <strain evidence="9">F231</strain>
    </source>
</reference>
<dbReference type="Pfam" id="PF00249">
    <property type="entry name" value="Myb_DNA-binding"/>
    <property type="match status" value="2"/>
</dbReference>
<keyword evidence="4" id="KW-0238">DNA-binding</keyword>
<organism evidence="9 10">
    <name type="scientific">Trapa natans</name>
    <name type="common">Water chestnut</name>
    <dbReference type="NCBI Taxonomy" id="22666"/>
    <lineage>
        <taxon>Eukaryota</taxon>
        <taxon>Viridiplantae</taxon>
        <taxon>Streptophyta</taxon>
        <taxon>Embryophyta</taxon>
        <taxon>Tracheophyta</taxon>
        <taxon>Spermatophyta</taxon>
        <taxon>Magnoliopsida</taxon>
        <taxon>eudicotyledons</taxon>
        <taxon>Gunneridae</taxon>
        <taxon>Pentapetalae</taxon>
        <taxon>rosids</taxon>
        <taxon>malvids</taxon>
        <taxon>Myrtales</taxon>
        <taxon>Lythraceae</taxon>
        <taxon>Trapa</taxon>
    </lineage>
</organism>
<name>A0AAN7RCJ4_TRANT</name>
<feature type="domain" description="Myb-like" evidence="7">
    <location>
        <begin position="98"/>
        <end position="148"/>
    </location>
</feature>
<dbReference type="GO" id="GO:0005634">
    <property type="term" value="C:nucleus"/>
    <property type="evidence" value="ECO:0007669"/>
    <property type="project" value="UniProtKB-SubCell"/>
</dbReference>
<protein>
    <submittedName>
        <fullName evidence="9">Uncharacterized protein</fullName>
    </submittedName>
</protein>
<dbReference type="InterPro" id="IPR044676">
    <property type="entry name" value="EOBI/EOBII-like_plant"/>
</dbReference>
<dbReference type="PANTHER" id="PTHR45675">
    <property type="entry name" value="MYB TRANSCRIPTION FACTOR-RELATED-RELATED"/>
    <property type="match status" value="1"/>
</dbReference>
<dbReference type="Proteomes" id="UP001346149">
    <property type="component" value="Unassembled WGS sequence"/>
</dbReference>
<comment type="caution">
    <text evidence="9">The sequence shown here is derived from an EMBL/GenBank/DDBJ whole genome shotgun (WGS) entry which is preliminary data.</text>
</comment>
<evidence type="ECO:0000259" key="7">
    <source>
        <dbReference type="PROSITE" id="PS50090"/>
    </source>
</evidence>
<feature type="domain" description="HTH myb-type" evidence="8">
    <location>
        <begin position="47"/>
        <end position="101"/>
    </location>
</feature>
<dbReference type="InterPro" id="IPR001005">
    <property type="entry name" value="SANT/Myb"/>
</dbReference>
<gene>
    <name evidence="9" type="ORF">SAY86_012067</name>
</gene>
<feature type="domain" description="HTH myb-type" evidence="8">
    <location>
        <begin position="102"/>
        <end position="152"/>
    </location>
</feature>
<feature type="domain" description="Myb-like" evidence="7">
    <location>
        <begin position="47"/>
        <end position="97"/>
    </location>
</feature>
<evidence type="ECO:0000259" key="8">
    <source>
        <dbReference type="PROSITE" id="PS51294"/>
    </source>
</evidence>
<dbReference type="SUPFAM" id="SSF46689">
    <property type="entry name" value="Homeodomain-like"/>
    <property type="match status" value="1"/>
</dbReference>
<dbReference type="FunFam" id="1.10.10.60:FF:000107">
    <property type="entry name" value="MYB transcription factor"/>
    <property type="match status" value="1"/>
</dbReference>
<evidence type="ECO:0000256" key="6">
    <source>
        <dbReference type="ARBA" id="ARBA00023242"/>
    </source>
</evidence>
<dbReference type="InterPro" id="IPR017930">
    <property type="entry name" value="Myb_dom"/>
</dbReference>
<dbReference type="GO" id="GO:0003700">
    <property type="term" value="F:DNA-binding transcription factor activity"/>
    <property type="evidence" value="ECO:0007669"/>
    <property type="project" value="InterPro"/>
</dbReference>
<evidence type="ECO:0000256" key="5">
    <source>
        <dbReference type="ARBA" id="ARBA00023163"/>
    </source>
</evidence>
<evidence type="ECO:0000256" key="2">
    <source>
        <dbReference type="ARBA" id="ARBA00022737"/>
    </source>
</evidence>
<dbReference type="EMBL" id="JAXQNO010000007">
    <property type="protein sequence ID" value="KAK4794073.1"/>
    <property type="molecule type" value="Genomic_DNA"/>
</dbReference>
<dbReference type="PANTHER" id="PTHR45675:SF31">
    <property type="entry name" value="MYB TRANSCRIPTION FACTOR"/>
    <property type="match status" value="1"/>
</dbReference>
<evidence type="ECO:0000313" key="9">
    <source>
        <dbReference type="EMBL" id="KAK4794073.1"/>
    </source>
</evidence>
<dbReference type="CDD" id="cd00167">
    <property type="entry name" value="SANT"/>
    <property type="match status" value="2"/>
</dbReference>
<evidence type="ECO:0000256" key="4">
    <source>
        <dbReference type="ARBA" id="ARBA00023125"/>
    </source>
</evidence>
<dbReference type="Gene3D" id="1.10.10.60">
    <property type="entry name" value="Homeodomain-like"/>
    <property type="match status" value="2"/>
</dbReference>